<name>A0ACD3SU67_9BURK</name>
<dbReference type="Proteomes" id="UP000004277">
    <property type="component" value="Unassembled WGS sequence"/>
</dbReference>
<comment type="caution">
    <text evidence="1">The sequence shown here is derived from an EMBL/GenBank/DDBJ whole genome shotgun (WGS) entry which is preliminary data.</text>
</comment>
<organism evidence="1 2">
    <name type="scientific">Imbroritus primus</name>
    <dbReference type="NCBI Taxonomy" id="3058603"/>
    <lineage>
        <taxon>Bacteria</taxon>
        <taxon>Pseudomonadati</taxon>
        <taxon>Pseudomonadota</taxon>
        <taxon>Betaproteobacteria</taxon>
        <taxon>Burkholderiales</taxon>
        <taxon>Burkholderiaceae</taxon>
        <taxon>Imbroritus</taxon>
    </lineage>
</organism>
<gene>
    <name evidence="1" type="ORF">MW7_000820</name>
</gene>
<evidence type="ECO:0000313" key="2">
    <source>
        <dbReference type="Proteomes" id="UP000004277"/>
    </source>
</evidence>
<reference evidence="1" key="1">
    <citation type="submission" date="2019-05" db="EMBL/GenBank/DDBJ databases">
        <title>Revised genome assembly of Burkholderiaceae (previously Ralstonia) sp. PBA.</title>
        <authorList>
            <person name="Gan H.M."/>
        </authorList>
    </citation>
    <scope>NUCLEOTIDE SEQUENCE</scope>
    <source>
        <strain evidence="1">PBA</strain>
    </source>
</reference>
<keyword evidence="2" id="KW-1185">Reference proteome</keyword>
<keyword evidence="1" id="KW-0378">Hydrolase</keyword>
<proteinExistence type="predicted"/>
<sequence length="189" mass="21133">MFAQRPAQLRHWLAAAVLGATATAAQADPFVLVPAVQVLVGRDAGKDIDKTELNLIWDTGWKWGNPQGWQLNLDVELALAHWNAKSGTNRRNLFEAGVSPMFRLEYRGWSVVPYLEAGIGVRGLSHTSVSDEHRFSTAFQFADTIGVGVSMGDRQQFALGYRFQHISNANIKRPNPGVDFSQVYLRYRF</sequence>
<dbReference type="EMBL" id="AKCV02000004">
    <property type="protein sequence ID" value="TMS59721.1"/>
    <property type="molecule type" value="Genomic_DNA"/>
</dbReference>
<protein>
    <submittedName>
        <fullName evidence="1">Acyloxyacyl hydrolase</fullName>
    </submittedName>
</protein>
<accession>A0ACD3SU67</accession>
<evidence type="ECO:0000313" key="1">
    <source>
        <dbReference type="EMBL" id="TMS59721.1"/>
    </source>
</evidence>